<reference evidence="2" key="1">
    <citation type="journal article" date="2020" name="Nature">
        <title>Giant virus diversity and host interactions through global metagenomics.</title>
        <authorList>
            <person name="Schulz F."/>
            <person name="Roux S."/>
            <person name="Paez-Espino D."/>
            <person name="Jungbluth S."/>
            <person name="Walsh D.A."/>
            <person name="Denef V.J."/>
            <person name="McMahon K.D."/>
            <person name="Konstantinidis K.T."/>
            <person name="Eloe-Fadrosh E.A."/>
            <person name="Kyrpides N.C."/>
            <person name="Woyke T."/>
        </authorList>
    </citation>
    <scope>NUCLEOTIDE SEQUENCE</scope>
    <source>
        <strain evidence="2">GVMAG-M-3300023179-33</strain>
    </source>
</reference>
<keyword evidence="1" id="KW-0472">Membrane</keyword>
<dbReference type="EMBL" id="MN739828">
    <property type="protein sequence ID" value="QHT27735.1"/>
    <property type="molecule type" value="Genomic_DNA"/>
</dbReference>
<protein>
    <submittedName>
        <fullName evidence="2">Uncharacterized protein</fullName>
    </submittedName>
</protein>
<dbReference type="AlphaFoldDB" id="A0A6C0EK41"/>
<proteinExistence type="predicted"/>
<keyword evidence="1" id="KW-1133">Transmembrane helix</keyword>
<evidence type="ECO:0000313" key="2">
    <source>
        <dbReference type="EMBL" id="QHT27735.1"/>
    </source>
</evidence>
<sequence>MPSGRNWLVFVYVNLAFFILITSVYVLLSINNVMNNWAEYRCDALLMPFAGLIMQPTLPPGTTPSQYTQQNFQYCTNNMMSNSMGDFLQPLEYNNQLASINATSMTNSLNSARQNSSNVRNSLSGITTSLGNVFTNASANSKTITGYGTSLSGKTQVLGTASNSAISSNVSAFRSMPQT</sequence>
<keyword evidence="1" id="KW-0812">Transmembrane</keyword>
<feature type="transmembrane region" description="Helical" evidence="1">
    <location>
        <begin position="7"/>
        <end position="28"/>
    </location>
</feature>
<name>A0A6C0EK41_9ZZZZ</name>
<accession>A0A6C0EK41</accession>
<evidence type="ECO:0000256" key="1">
    <source>
        <dbReference type="SAM" id="Phobius"/>
    </source>
</evidence>
<organism evidence="2">
    <name type="scientific">viral metagenome</name>
    <dbReference type="NCBI Taxonomy" id="1070528"/>
    <lineage>
        <taxon>unclassified sequences</taxon>
        <taxon>metagenomes</taxon>
        <taxon>organismal metagenomes</taxon>
    </lineage>
</organism>